<reference evidence="2" key="1">
    <citation type="submission" date="2005-09" db="EMBL/GenBank/DDBJ databases">
        <authorList>
            <person name="Mural R.J."/>
            <person name="Li P.W."/>
            <person name="Adams M.D."/>
            <person name="Amanatides P.G."/>
            <person name="Baden-Tillson H."/>
            <person name="Barnstead M."/>
            <person name="Chin S.H."/>
            <person name="Dew I."/>
            <person name="Evans C.A."/>
            <person name="Ferriera S."/>
            <person name="Flanigan M."/>
            <person name="Fosler C."/>
            <person name="Glodek A."/>
            <person name="Gu Z."/>
            <person name="Holt R.A."/>
            <person name="Jennings D."/>
            <person name="Kraft C.L."/>
            <person name="Lu F."/>
            <person name="Nguyen T."/>
            <person name="Nusskern D.R."/>
            <person name="Pfannkoch C.M."/>
            <person name="Sitter C."/>
            <person name="Sutton G.G."/>
            <person name="Venter J.C."/>
            <person name="Wang Z."/>
            <person name="Woodage T."/>
            <person name="Zheng X.H."/>
            <person name="Zhong F."/>
        </authorList>
    </citation>
    <scope>NUCLEOTIDE SEQUENCE [LARGE SCALE GENOMIC DNA]</scope>
    <source>
        <strain>BN</strain>
        <strain evidence="2">Sprague-Dawley</strain>
    </source>
</reference>
<organism evidence="1 2">
    <name type="scientific">Rattus norvegicus</name>
    <name type="common">Rat</name>
    <dbReference type="NCBI Taxonomy" id="10116"/>
    <lineage>
        <taxon>Eukaryota</taxon>
        <taxon>Metazoa</taxon>
        <taxon>Chordata</taxon>
        <taxon>Craniata</taxon>
        <taxon>Vertebrata</taxon>
        <taxon>Euteleostomi</taxon>
        <taxon>Mammalia</taxon>
        <taxon>Eutheria</taxon>
        <taxon>Euarchontoglires</taxon>
        <taxon>Glires</taxon>
        <taxon>Rodentia</taxon>
        <taxon>Myomorpha</taxon>
        <taxon>Muroidea</taxon>
        <taxon>Muridae</taxon>
        <taxon>Murinae</taxon>
        <taxon>Rattus</taxon>
    </lineage>
</organism>
<evidence type="ECO:0000313" key="1">
    <source>
        <dbReference type="EMBL" id="EDL76154.1"/>
    </source>
</evidence>
<sequence length="77" mass="8869">MNWVSTKQASHVLVLFQNVLERLGGTALLEEMCDSEIWVQHIYVRELKLGDFLLPCLSVQKNIVFNIFICITNCTKI</sequence>
<protein>
    <submittedName>
        <fullName evidence="1">RCG49370</fullName>
    </submittedName>
</protein>
<proteinExistence type="predicted"/>
<dbReference type="Proteomes" id="UP000234681">
    <property type="component" value="Chromosome 18"/>
</dbReference>
<dbReference type="AlphaFoldDB" id="A6J2M2"/>
<gene>
    <name evidence="1" type="ORF">rCG_49370</name>
</gene>
<accession>A6J2M2</accession>
<evidence type="ECO:0000313" key="2">
    <source>
        <dbReference type="Proteomes" id="UP000234681"/>
    </source>
</evidence>
<name>A6J2M2_RAT</name>
<dbReference type="EMBL" id="CH473974">
    <property type="protein sequence ID" value="EDL76154.1"/>
    <property type="molecule type" value="Genomic_DNA"/>
</dbReference>